<evidence type="ECO:0000256" key="2">
    <source>
        <dbReference type="ARBA" id="ARBA00022676"/>
    </source>
</evidence>
<feature type="domain" description="Erythromycin biosynthesis protein CIII-like C-terminal" evidence="4">
    <location>
        <begin position="244"/>
        <end position="377"/>
    </location>
</feature>
<evidence type="ECO:0000256" key="1">
    <source>
        <dbReference type="ARBA" id="ARBA00006962"/>
    </source>
</evidence>
<dbReference type="Gene3D" id="3.40.50.2000">
    <property type="entry name" value="Glycogen Phosphorylase B"/>
    <property type="match status" value="2"/>
</dbReference>
<gene>
    <name evidence="6" type="ORF">JHE00_26950</name>
</gene>
<organism evidence="6 7">
    <name type="scientific">Prauserella cavernicola</name>
    <dbReference type="NCBI Taxonomy" id="2800127"/>
    <lineage>
        <taxon>Bacteria</taxon>
        <taxon>Bacillati</taxon>
        <taxon>Actinomycetota</taxon>
        <taxon>Actinomycetes</taxon>
        <taxon>Pseudonocardiales</taxon>
        <taxon>Pseudonocardiaceae</taxon>
        <taxon>Prauserella</taxon>
    </lineage>
</organism>
<feature type="domain" description="Erythromycin biosynthesis protein CIII-like N-terminal" evidence="5">
    <location>
        <begin position="90"/>
        <end position="220"/>
    </location>
</feature>
<dbReference type="Pfam" id="PF21036">
    <property type="entry name" value="EryCIII-like_N"/>
    <property type="match status" value="1"/>
</dbReference>
<reference evidence="6" key="1">
    <citation type="submission" date="2020-12" db="EMBL/GenBank/DDBJ databases">
        <title>Prauserella sp. ASG 168, a novel actinomycete isolated from cave rock.</title>
        <authorList>
            <person name="Suriyachadkun C."/>
        </authorList>
    </citation>
    <scope>NUCLEOTIDE SEQUENCE</scope>
    <source>
        <strain evidence="6">ASG 168</strain>
    </source>
</reference>
<dbReference type="PANTHER" id="PTHR48050">
    <property type="entry name" value="STEROL 3-BETA-GLUCOSYLTRANSFERASE"/>
    <property type="match status" value="1"/>
</dbReference>
<protein>
    <submittedName>
        <fullName evidence="6">Glycosyltransferase family 1 protein</fullName>
    </submittedName>
</protein>
<dbReference type="AlphaFoldDB" id="A0A934QWU7"/>
<accession>A0A934QWU7</accession>
<keyword evidence="3" id="KW-0808">Transferase</keyword>
<dbReference type="PANTHER" id="PTHR48050:SF13">
    <property type="entry name" value="STEROL 3-BETA-GLUCOSYLTRANSFERASE UGT80A2"/>
    <property type="match status" value="1"/>
</dbReference>
<dbReference type="GO" id="GO:0017000">
    <property type="term" value="P:antibiotic biosynthetic process"/>
    <property type="evidence" value="ECO:0007669"/>
    <property type="project" value="UniProtKB-ARBA"/>
</dbReference>
<evidence type="ECO:0000259" key="4">
    <source>
        <dbReference type="Pfam" id="PF06722"/>
    </source>
</evidence>
<evidence type="ECO:0000313" key="6">
    <source>
        <dbReference type="EMBL" id="MBK1787986.1"/>
    </source>
</evidence>
<name>A0A934QWU7_9PSEU</name>
<dbReference type="InterPro" id="IPR010610">
    <property type="entry name" value="EryCIII-like_C"/>
</dbReference>
<dbReference type="EMBL" id="JAENJH010000008">
    <property type="protein sequence ID" value="MBK1787986.1"/>
    <property type="molecule type" value="Genomic_DNA"/>
</dbReference>
<keyword evidence="2" id="KW-0328">Glycosyltransferase</keyword>
<keyword evidence="7" id="KW-1185">Reference proteome</keyword>
<dbReference type="Proteomes" id="UP000635245">
    <property type="component" value="Unassembled WGS sequence"/>
</dbReference>
<evidence type="ECO:0000259" key="5">
    <source>
        <dbReference type="Pfam" id="PF21036"/>
    </source>
</evidence>
<dbReference type="InterPro" id="IPR050426">
    <property type="entry name" value="Glycosyltransferase_28"/>
</dbReference>
<dbReference type="GO" id="GO:0016758">
    <property type="term" value="F:hexosyltransferase activity"/>
    <property type="evidence" value="ECO:0007669"/>
    <property type="project" value="UniProtKB-ARBA"/>
</dbReference>
<evidence type="ECO:0000313" key="7">
    <source>
        <dbReference type="Proteomes" id="UP000635245"/>
    </source>
</evidence>
<dbReference type="CDD" id="cd03784">
    <property type="entry name" value="GT1_Gtf-like"/>
    <property type="match status" value="1"/>
</dbReference>
<dbReference type="Pfam" id="PF06722">
    <property type="entry name" value="EryCIII-like_C"/>
    <property type="match status" value="1"/>
</dbReference>
<dbReference type="InterPro" id="IPR002213">
    <property type="entry name" value="UDP_glucos_trans"/>
</dbReference>
<dbReference type="InterPro" id="IPR048284">
    <property type="entry name" value="EryCIII-like_N"/>
</dbReference>
<proteinExistence type="inferred from homology"/>
<comment type="similarity">
    <text evidence="1">Belongs to the glycosyltransferase 28 family.</text>
</comment>
<sequence>MAGTSSRGKILAVASPALGHFFPMVPTLWALRAAGHDVRVAVPAYFARAVLQAGLPVLACAHPRSEDAALRPGDEAGSYTDEVPTLRRFARIAEAMLPELTDLVERWRPDLLLADQVDVAARKVASDAAVPYVEHRWGLSLPVAKRWKAAHDVFGARCAAWPGFGTAPSLTVDPCPPSFQLSDAEPGLRTRYVPFNGPALVPGWLAGPRDGAPRVLVTFGTVLLEEGHHVAALADAVSGALTAGAEVVVAADRRTVPAAVAERVRAVQWLPLGLVAEHCDLVIHHGGSGTTLSALTHGTPQIACPASFDEGDNARRLAELGAGVCVPFEANDRGVALADAVPEVLGDPRYLAGARELRAEIAASPPPAVTATAITELMTNEGVHRAS</sequence>
<dbReference type="SUPFAM" id="SSF53756">
    <property type="entry name" value="UDP-Glycosyltransferase/glycogen phosphorylase"/>
    <property type="match status" value="1"/>
</dbReference>
<evidence type="ECO:0000256" key="3">
    <source>
        <dbReference type="ARBA" id="ARBA00022679"/>
    </source>
</evidence>
<dbReference type="RefSeq" id="WP_200323240.1">
    <property type="nucleotide sequence ID" value="NZ_JAENJH010000008.1"/>
</dbReference>
<comment type="caution">
    <text evidence="6">The sequence shown here is derived from an EMBL/GenBank/DDBJ whole genome shotgun (WGS) entry which is preliminary data.</text>
</comment>
<dbReference type="GO" id="GO:0008194">
    <property type="term" value="F:UDP-glycosyltransferase activity"/>
    <property type="evidence" value="ECO:0007669"/>
    <property type="project" value="InterPro"/>
</dbReference>